<dbReference type="Proteomes" id="UP000821837">
    <property type="component" value="Unassembled WGS sequence"/>
</dbReference>
<feature type="region of interest" description="Disordered" evidence="1">
    <location>
        <begin position="1"/>
        <end position="63"/>
    </location>
</feature>
<feature type="compositionally biased region" description="Low complexity" evidence="1">
    <location>
        <begin position="180"/>
        <end position="212"/>
    </location>
</feature>
<protein>
    <submittedName>
        <fullName evidence="2">Uncharacterized protein</fullName>
    </submittedName>
</protein>
<feature type="region of interest" description="Disordered" evidence="1">
    <location>
        <begin position="158"/>
        <end position="215"/>
    </location>
</feature>
<name>A0A9D4PK24_RHISA</name>
<reference evidence="2" key="2">
    <citation type="submission" date="2021-09" db="EMBL/GenBank/DDBJ databases">
        <authorList>
            <person name="Jia N."/>
            <person name="Wang J."/>
            <person name="Shi W."/>
            <person name="Du L."/>
            <person name="Sun Y."/>
            <person name="Zhan W."/>
            <person name="Jiang J."/>
            <person name="Wang Q."/>
            <person name="Zhang B."/>
            <person name="Ji P."/>
            <person name="Sakyi L.B."/>
            <person name="Cui X."/>
            <person name="Yuan T."/>
            <person name="Jiang B."/>
            <person name="Yang W."/>
            <person name="Lam T.T.-Y."/>
            <person name="Chang Q."/>
            <person name="Ding S."/>
            <person name="Wang X."/>
            <person name="Zhu J."/>
            <person name="Ruan X."/>
            <person name="Zhao L."/>
            <person name="Wei J."/>
            <person name="Que T."/>
            <person name="Du C."/>
            <person name="Cheng J."/>
            <person name="Dai P."/>
            <person name="Han X."/>
            <person name="Huang E."/>
            <person name="Gao Y."/>
            <person name="Liu J."/>
            <person name="Shao H."/>
            <person name="Ye R."/>
            <person name="Li L."/>
            <person name="Wei W."/>
            <person name="Wang X."/>
            <person name="Wang C."/>
            <person name="Huo Q."/>
            <person name="Li W."/>
            <person name="Guo W."/>
            <person name="Chen H."/>
            <person name="Chen S."/>
            <person name="Zhou L."/>
            <person name="Zhou L."/>
            <person name="Ni X."/>
            <person name="Tian J."/>
            <person name="Zhou Y."/>
            <person name="Sheng Y."/>
            <person name="Liu T."/>
            <person name="Pan Y."/>
            <person name="Xia L."/>
            <person name="Li J."/>
            <person name="Zhao F."/>
            <person name="Cao W."/>
        </authorList>
    </citation>
    <scope>NUCLEOTIDE SEQUENCE</scope>
    <source>
        <strain evidence="2">Rsan-2018</strain>
        <tissue evidence="2">Larvae</tissue>
    </source>
</reference>
<accession>A0A9D4PK24</accession>
<dbReference type="VEuPathDB" id="VectorBase:RSAN_058101"/>
<evidence type="ECO:0000313" key="3">
    <source>
        <dbReference type="Proteomes" id="UP000821837"/>
    </source>
</evidence>
<comment type="caution">
    <text evidence="2">The sequence shown here is derived from an EMBL/GenBank/DDBJ whole genome shotgun (WGS) entry which is preliminary data.</text>
</comment>
<feature type="compositionally biased region" description="Polar residues" evidence="1">
    <location>
        <begin position="23"/>
        <end position="37"/>
    </location>
</feature>
<feature type="compositionally biased region" description="Polar residues" evidence="1">
    <location>
        <begin position="160"/>
        <end position="172"/>
    </location>
</feature>
<dbReference type="AlphaFoldDB" id="A0A9D4PK24"/>
<reference evidence="2" key="1">
    <citation type="journal article" date="2020" name="Cell">
        <title>Large-Scale Comparative Analyses of Tick Genomes Elucidate Their Genetic Diversity and Vector Capacities.</title>
        <authorList>
            <consortium name="Tick Genome and Microbiome Consortium (TIGMIC)"/>
            <person name="Jia N."/>
            <person name="Wang J."/>
            <person name="Shi W."/>
            <person name="Du L."/>
            <person name="Sun Y."/>
            <person name="Zhan W."/>
            <person name="Jiang J.F."/>
            <person name="Wang Q."/>
            <person name="Zhang B."/>
            <person name="Ji P."/>
            <person name="Bell-Sakyi L."/>
            <person name="Cui X.M."/>
            <person name="Yuan T.T."/>
            <person name="Jiang B.G."/>
            <person name="Yang W.F."/>
            <person name="Lam T.T."/>
            <person name="Chang Q.C."/>
            <person name="Ding S.J."/>
            <person name="Wang X.J."/>
            <person name="Zhu J.G."/>
            <person name="Ruan X.D."/>
            <person name="Zhao L."/>
            <person name="Wei J.T."/>
            <person name="Ye R.Z."/>
            <person name="Que T.C."/>
            <person name="Du C.H."/>
            <person name="Zhou Y.H."/>
            <person name="Cheng J.X."/>
            <person name="Dai P.F."/>
            <person name="Guo W.B."/>
            <person name="Han X.H."/>
            <person name="Huang E.J."/>
            <person name="Li L.F."/>
            <person name="Wei W."/>
            <person name="Gao Y.C."/>
            <person name="Liu J.Z."/>
            <person name="Shao H.Z."/>
            <person name="Wang X."/>
            <person name="Wang C.C."/>
            <person name="Yang T.C."/>
            <person name="Huo Q.B."/>
            <person name="Li W."/>
            <person name="Chen H.Y."/>
            <person name="Chen S.E."/>
            <person name="Zhou L.G."/>
            <person name="Ni X.B."/>
            <person name="Tian J.H."/>
            <person name="Sheng Y."/>
            <person name="Liu T."/>
            <person name="Pan Y.S."/>
            <person name="Xia L.Y."/>
            <person name="Li J."/>
            <person name="Zhao F."/>
            <person name="Cao W.C."/>
        </authorList>
    </citation>
    <scope>NUCLEOTIDE SEQUENCE</scope>
    <source>
        <strain evidence="2">Rsan-2018</strain>
    </source>
</reference>
<dbReference type="EMBL" id="JABSTV010001253">
    <property type="protein sequence ID" value="KAH7943727.1"/>
    <property type="molecule type" value="Genomic_DNA"/>
</dbReference>
<evidence type="ECO:0000256" key="1">
    <source>
        <dbReference type="SAM" id="MobiDB-lite"/>
    </source>
</evidence>
<keyword evidence="3" id="KW-1185">Reference proteome</keyword>
<evidence type="ECO:0000313" key="2">
    <source>
        <dbReference type="EMBL" id="KAH7943727.1"/>
    </source>
</evidence>
<gene>
    <name evidence="2" type="ORF">HPB52_010753</name>
</gene>
<sequence>MSAEQADIFQLVEGRRRRRKNTKGASTPKTPLNNPASGDTCALSPKPPQKTSPPVSKWTPEPTVRMNPDDYVIVLKPRITVALKSLSTSTRQCQRATNCGTLGHRSDICPNPVNERCGLCGQNGDADTEEMVPHECNPMCIACGGPHLTRSLECTGKFTKLQQPGPRTSGSPTKPKRQPTGKAPTPGKTATATLPPGAAESPALSAPSGGAARDQDKAVHLRKDVAQSLAPECHPLGHRDVGRVVLDDLLDDICKDQRPSEVISERDPLLLNEPCAASMATPPRSPGKNKSCHILNSNSRNMIFHCYTCWCNREPEHSVADTSKLVADMLGVSERTVFRVREEVKASLFSSGKVTTTSRKRPRNADKRRRSTKFDSFTLCALRCCVHDFFRRNEIPTVEKITTEFSEPVCRREIQFPDEAQRSVTNVRCNLSSLAHGSEEPYAAQIVHRRRTQLTRLAPV</sequence>
<proteinExistence type="predicted"/>
<organism evidence="2 3">
    <name type="scientific">Rhipicephalus sanguineus</name>
    <name type="common">Brown dog tick</name>
    <name type="synonym">Ixodes sanguineus</name>
    <dbReference type="NCBI Taxonomy" id="34632"/>
    <lineage>
        <taxon>Eukaryota</taxon>
        <taxon>Metazoa</taxon>
        <taxon>Ecdysozoa</taxon>
        <taxon>Arthropoda</taxon>
        <taxon>Chelicerata</taxon>
        <taxon>Arachnida</taxon>
        <taxon>Acari</taxon>
        <taxon>Parasitiformes</taxon>
        <taxon>Ixodida</taxon>
        <taxon>Ixodoidea</taxon>
        <taxon>Ixodidae</taxon>
        <taxon>Rhipicephalinae</taxon>
        <taxon>Rhipicephalus</taxon>
        <taxon>Rhipicephalus</taxon>
    </lineage>
</organism>